<evidence type="ECO:0000256" key="1">
    <source>
        <dbReference type="SAM" id="MobiDB-lite"/>
    </source>
</evidence>
<dbReference type="Gene3D" id="3.30.565.10">
    <property type="entry name" value="Histidine kinase-like ATPase, C-terminal domain"/>
    <property type="match status" value="1"/>
</dbReference>
<keyword evidence="2" id="KW-0547">Nucleotide-binding</keyword>
<protein>
    <submittedName>
        <fullName evidence="2">ATP-binding protein</fullName>
    </submittedName>
</protein>
<dbReference type="EMBL" id="CP053564">
    <property type="protein sequence ID" value="QJY47774.1"/>
    <property type="molecule type" value="Genomic_DNA"/>
</dbReference>
<name>A0A6M6JI78_9PSEU</name>
<evidence type="ECO:0000313" key="2">
    <source>
        <dbReference type="EMBL" id="QJY47774.1"/>
    </source>
</evidence>
<keyword evidence="2" id="KW-0067">ATP-binding</keyword>
<dbReference type="Proteomes" id="UP000505377">
    <property type="component" value="Chromosome"/>
</dbReference>
<dbReference type="AlphaFoldDB" id="A0A6M6JI78"/>
<gene>
    <name evidence="2" type="ORF">HOP40_19770</name>
</gene>
<feature type="region of interest" description="Disordered" evidence="1">
    <location>
        <begin position="61"/>
        <end position="85"/>
    </location>
</feature>
<dbReference type="CDD" id="cd16936">
    <property type="entry name" value="HATPase_RsbW-like"/>
    <property type="match status" value="1"/>
</dbReference>
<dbReference type="KEGG" id="pbro:HOP40_19770"/>
<evidence type="ECO:0000313" key="3">
    <source>
        <dbReference type="Proteomes" id="UP000505377"/>
    </source>
</evidence>
<feature type="compositionally biased region" description="Basic and acidic residues" evidence="1">
    <location>
        <begin position="69"/>
        <end position="85"/>
    </location>
</feature>
<dbReference type="GO" id="GO:0005524">
    <property type="term" value="F:ATP binding"/>
    <property type="evidence" value="ECO:0007669"/>
    <property type="project" value="UniProtKB-KW"/>
</dbReference>
<organism evidence="2 3">
    <name type="scientific">Pseudonocardia broussonetiae</name>
    <dbReference type="NCBI Taxonomy" id="2736640"/>
    <lineage>
        <taxon>Bacteria</taxon>
        <taxon>Bacillati</taxon>
        <taxon>Actinomycetota</taxon>
        <taxon>Actinomycetes</taxon>
        <taxon>Pseudonocardiales</taxon>
        <taxon>Pseudonocardiaceae</taxon>
        <taxon>Pseudonocardia</taxon>
    </lineage>
</organism>
<keyword evidence="3" id="KW-1185">Reference proteome</keyword>
<dbReference type="RefSeq" id="WP_172160764.1">
    <property type="nucleotide sequence ID" value="NZ_CP053564.1"/>
</dbReference>
<dbReference type="InterPro" id="IPR036890">
    <property type="entry name" value="HATPase_C_sf"/>
</dbReference>
<accession>A0A6M6JI78</accession>
<sequence>MRITVADRSTDLPQIQVHDVHAGRGRGLQMVDALSTPWGWFRVGGGTAVWATLPVSNSPLLAAGTADRSPAEDQKTTADVDREHQ</sequence>
<reference evidence="2 3" key="1">
    <citation type="submission" date="2020-05" db="EMBL/GenBank/DDBJ databases">
        <authorList>
            <person name="Mo P."/>
        </authorList>
    </citation>
    <scope>NUCLEOTIDE SEQUENCE [LARGE SCALE GENOMIC DNA]</scope>
    <source>
        <strain evidence="2 3">Gen01</strain>
    </source>
</reference>
<proteinExistence type="predicted"/>